<keyword evidence="1" id="KW-0238">DNA-binding</keyword>
<evidence type="ECO:0000256" key="2">
    <source>
        <dbReference type="ARBA" id="ARBA00023254"/>
    </source>
</evidence>
<keyword evidence="6" id="KW-1185">Reference proteome</keyword>
<evidence type="ECO:0000313" key="6">
    <source>
        <dbReference type="Proteomes" id="UP000095300"/>
    </source>
</evidence>
<dbReference type="GO" id="GO:0003697">
    <property type="term" value="F:single-stranded DNA binding"/>
    <property type="evidence" value="ECO:0007669"/>
    <property type="project" value="TreeGrafter"/>
</dbReference>
<proteinExistence type="inferred from homology"/>
<dbReference type="STRING" id="35570.A0A1I8P4S4"/>
<dbReference type="SUPFAM" id="SSF50249">
    <property type="entry name" value="Nucleic acid-binding proteins"/>
    <property type="match status" value="2"/>
</dbReference>
<dbReference type="Proteomes" id="UP000095300">
    <property type="component" value="Unassembled WGS sequence"/>
</dbReference>
<dbReference type="PANTHER" id="PTHR21166:SF2">
    <property type="entry name" value="CELL DIVISION CONTROL PROTEIN 24 OB DOMAIN-CONTAINING PROTEIN-RELATED"/>
    <property type="match status" value="1"/>
</dbReference>
<dbReference type="PANTHER" id="PTHR21166">
    <property type="entry name" value="CELL DIVISION CONTROL PROTEIN 24 OB DOMAIN-CONTAINING PROTEIN-RELATED"/>
    <property type="match status" value="1"/>
</dbReference>
<dbReference type="InterPro" id="IPR056880">
    <property type="entry name" value="OB_MEIOB_N"/>
</dbReference>
<name>A0A1I8P4S4_STOCA</name>
<keyword evidence="2" id="KW-0469">Meiosis</keyword>
<comment type="similarity">
    <text evidence="3">Belongs to the MEIOB family.</text>
</comment>
<dbReference type="Pfam" id="PF24903">
    <property type="entry name" value="OB_MEIOB_N"/>
    <property type="match status" value="1"/>
</dbReference>
<dbReference type="GO" id="GO:0000712">
    <property type="term" value="P:resolution of meiotic recombination intermediates"/>
    <property type="evidence" value="ECO:0007669"/>
    <property type="project" value="TreeGrafter"/>
</dbReference>
<dbReference type="Gene3D" id="2.40.50.140">
    <property type="entry name" value="Nucleic acid-binding proteins"/>
    <property type="match status" value="2"/>
</dbReference>
<dbReference type="VEuPathDB" id="VectorBase:SCAU004799"/>
<evidence type="ECO:0000256" key="3">
    <source>
        <dbReference type="ARBA" id="ARBA00038329"/>
    </source>
</evidence>
<organism evidence="5 6">
    <name type="scientific">Stomoxys calcitrans</name>
    <name type="common">Stable fly</name>
    <name type="synonym">Conops calcitrans</name>
    <dbReference type="NCBI Taxonomy" id="35570"/>
    <lineage>
        <taxon>Eukaryota</taxon>
        <taxon>Metazoa</taxon>
        <taxon>Ecdysozoa</taxon>
        <taxon>Arthropoda</taxon>
        <taxon>Hexapoda</taxon>
        <taxon>Insecta</taxon>
        <taxon>Pterygota</taxon>
        <taxon>Neoptera</taxon>
        <taxon>Endopterygota</taxon>
        <taxon>Diptera</taxon>
        <taxon>Brachycera</taxon>
        <taxon>Muscomorpha</taxon>
        <taxon>Muscoidea</taxon>
        <taxon>Muscidae</taxon>
        <taxon>Stomoxys</taxon>
    </lineage>
</organism>
<reference evidence="5" key="1">
    <citation type="submission" date="2020-05" db="UniProtKB">
        <authorList>
            <consortium name="EnsemblMetazoa"/>
        </authorList>
    </citation>
    <scope>IDENTIFICATION</scope>
    <source>
        <strain evidence="5">USDA</strain>
    </source>
</reference>
<dbReference type="InterPro" id="IPR052469">
    <property type="entry name" value="MEIOB"/>
</dbReference>
<dbReference type="InterPro" id="IPR012340">
    <property type="entry name" value="NA-bd_OB-fold"/>
</dbReference>
<sequence length="484" mass="55834">MTTKHKGQNSDLIPKRLHQLHPEMENIIITAMVLNKSEPCIFLSKNDSQYKAVVNFTLRDSKQDIVNCTYWCSREKVEECSDLIQLGSMVDVVRPKITLISQTGDSNQAQYQPVPTLPILLVCNEGEGYIETHNHYADMERYAEMKLLKHQSHKPLHSVLNLSDVRYSDTITPDLNIDFLVVVGLVKTPREIRTSIDGKPRRCCEIIVFDQSLPSGMTLTIWHGDWLKKAQEYWQPMRTVLHLIDVKVSFSDYYKSCILTTTSRSIIYENPIGVETNNLQRFADSTPRAPFDICAQVVSDNLPKPEDIQTPMTVRQIYSRAECQLRDNSEQFTAVLYAMITKFDVDWQNLVISKRCKACNRMISQSKSLCDNEQCHLSFSFGYTGDKFDLYFNINLHFTDNTGTLLEARLSDAIAGRILDISCERFLQYNDQELESLKWRFLLKHFEAKLLIKKPNTLRRKLTVVIIDMRPIDLDELANNIAIF</sequence>
<evidence type="ECO:0000256" key="1">
    <source>
        <dbReference type="ARBA" id="ARBA00023125"/>
    </source>
</evidence>
<feature type="domain" description="MEIOB-like N-terminal" evidence="4">
    <location>
        <begin position="16"/>
        <end position="146"/>
    </location>
</feature>
<accession>A0A1I8P4S4</accession>
<dbReference type="EnsemblMetazoa" id="SCAU004799-RA">
    <property type="protein sequence ID" value="SCAU004799-PA"/>
    <property type="gene ID" value="SCAU004799"/>
</dbReference>
<protein>
    <recommendedName>
        <fullName evidence="4">MEIOB-like N-terminal domain-containing protein</fullName>
    </recommendedName>
</protein>
<gene>
    <name evidence="5" type="primary">106082949</name>
</gene>
<dbReference type="GO" id="GO:0008310">
    <property type="term" value="F:single-stranded DNA 3'-5' DNA exonuclease activity"/>
    <property type="evidence" value="ECO:0007669"/>
    <property type="project" value="TreeGrafter"/>
</dbReference>
<dbReference type="AlphaFoldDB" id="A0A1I8P4S4"/>
<evidence type="ECO:0000259" key="4">
    <source>
        <dbReference type="Pfam" id="PF24903"/>
    </source>
</evidence>
<evidence type="ECO:0000313" key="5">
    <source>
        <dbReference type="EnsemblMetazoa" id="SCAU004799-PA"/>
    </source>
</evidence>
<dbReference type="OrthoDB" id="9937820at2759"/>